<feature type="domain" description="SKICH" evidence="2">
    <location>
        <begin position="72"/>
        <end position="110"/>
    </location>
</feature>
<dbReference type="InterPro" id="IPR041611">
    <property type="entry name" value="SKICH"/>
</dbReference>
<evidence type="ECO:0000256" key="1">
    <source>
        <dbReference type="SAM" id="MobiDB-lite"/>
    </source>
</evidence>
<accession>A0A504YL43</accession>
<dbReference type="Pfam" id="PF17751">
    <property type="entry name" value="SKICH"/>
    <property type="match status" value="1"/>
</dbReference>
<gene>
    <name evidence="3" type="ORF">FGIG_12629</name>
</gene>
<name>A0A504YL43_FASGI</name>
<evidence type="ECO:0000259" key="2">
    <source>
        <dbReference type="Pfam" id="PF17751"/>
    </source>
</evidence>
<feature type="region of interest" description="Disordered" evidence="1">
    <location>
        <begin position="109"/>
        <end position="134"/>
    </location>
</feature>
<protein>
    <recommendedName>
        <fullName evidence="2">SKICH domain-containing protein</fullName>
    </recommendedName>
</protein>
<dbReference type="STRING" id="46835.A0A504YL43"/>
<dbReference type="AlphaFoldDB" id="A0A504YL43"/>
<dbReference type="EMBL" id="SUNJ01008587">
    <property type="protein sequence ID" value="TPP61121.1"/>
    <property type="molecule type" value="Genomic_DNA"/>
</dbReference>
<comment type="caution">
    <text evidence="3">The sequence shown here is derived from an EMBL/GenBank/DDBJ whole genome shotgun (WGS) entry which is preliminary data.</text>
</comment>
<dbReference type="OrthoDB" id="62798at2759"/>
<keyword evidence="4" id="KW-1185">Reference proteome</keyword>
<evidence type="ECO:0000313" key="4">
    <source>
        <dbReference type="Proteomes" id="UP000316759"/>
    </source>
</evidence>
<evidence type="ECO:0000313" key="3">
    <source>
        <dbReference type="EMBL" id="TPP61121.1"/>
    </source>
</evidence>
<organism evidence="3 4">
    <name type="scientific">Fasciola gigantica</name>
    <name type="common">Giant liver fluke</name>
    <dbReference type="NCBI Taxonomy" id="46835"/>
    <lineage>
        <taxon>Eukaryota</taxon>
        <taxon>Metazoa</taxon>
        <taxon>Spiralia</taxon>
        <taxon>Lophotrochozoa</taxon>
        <taxon>Platyhelminthes</taxon>
        <taxon>Trematoda</taxon>
        <taxon>Digenea</taxon>
        <taxon>Plagiorchiida</taxon>
        <taxon>Echinostomata</taxon>
        <taxon>Echinostomatoidea</taxon>
        <taxon>Fasciolidae</taxon>
        <taxon>Fasciola</taxon>
    </lineage>
</organism>
<reference evidence="3 4" key="1">
    <citation type="submission" date="2019-04" db="EMBL/GenBank/DDBJ databases">
        <title>Annotation for the trematode Fasciola gigantica.</title>
        <authorList>
            <person name="Choi Y.-J."/>
        </authorList>
    </citation>
    <scope>NUCLEOTIDE SEQUENCE [LARGE SCALE GENOMIC DNA]</scope>
    <source>
        <strain evidence="3">Uganda_cow_1</strain>
    </source>
</reference>
<dbReference type="Proteomes" id="UP000316759">
    <property type="component" value="Unassembled WGS sequence"/>
</dbReference>
<proteinExistence type="predicted"/>
<sequence length="229" mass="24897">MSAGHPRSEDLKFVYSISDPPALLNLSDTDPILLSRPRLPGQSMAQLTVLTALNKAVMEKTEESGPSLTPSAMQVAMFDWIGVYPADFANLEDDYLTYVYAPPATSTDCHGSNTSGTEHADSNKATASDKSSLPTHISCHSGRVSARFITGLKNQSVVLVYWSRKKKCPQGYSSPIMVSVLLLFHTLLPNLHASCHPMYMIQNSKSNLNSNHEFTTRVITILLPGVGAS</sequence>